<dbReference type="AlphaFoldDB" id="A0AAV5ED31"/>
<dbReference type="SUPFAM" id="SSF90123">
    <property type="entry name" value="ABC transporter transmembrane region"/>
    <property type="match status" value="2"/>
</dbReference>
<feature type="transmembrane region" description="Helical" evidence="13">
    <location>
        <begin position="724"/>
        <end position="742"/>
    </location>
</feature>
<organism evidence="16 17">
    <name type="scientific">Eleusine coracana subsp. coracana</name>
    <dbReference type="NCBI Taxonomy" id="191504"/>
    <lineage>
        <taxon>Eukaryota</taxon>
        <taxon>Viridiplantae</taxon>
        <taxon>Streptophyta</taxon>
        <taxon>Embryophyta</taxon>
        <taxon>Tracheophyta</taxon>
        <taxon>Spermatophyta</taxon>
        <taxon>Magnoliopsida</taxon>
        <taxon>Liliopsida</taxon>
        <taxon>Poales</taxon>
        <taxon>Poaceae</taxon>
        <taxon>PACMAD clade</taxon>
        <taxon>Chloridoideae</taxon>
        <taxon>Cynodonteae</taxon>
        <taxon>Eleusininae</taxon>
        <taxon>Eleusine</taxon>
    </lineage>
</organism>
<keyword evidence="8" id="KW-0067">ATP-binding</keyword>
<evidence type="ECO:0000256" key="13">
    <source>
        <dbReference type="SAM" id="Phobius"/>
    </source>
</evidence>
<reference evidence="16" key="2">
    <citation type="submission" date="2021-12" db="EMBL/GenBank/DDBJ databases">
        <title>Resequencing data analysis of finger millet.</title>
        <authorList>
            <person name="Hatakeyama M."/>
            <person name="Aluri S."/>
            <person name="Balachadran M.T."/>
            <person name="Sivarajan S.R."/>
            <person name="Poveda L."/>
            <person name="Shimizu-Inatsugi R."/>
            <person name="Schlapbach R."/>
            <person name="Sreeman S.M."/>
            <person name="Shimizu K.K."/>
        </authorList>
    </citation>
    <scope>NUCLEOTIDE SEQUENCE</scope>
</reference>
<feature type="transmembrane region" description="Helical" evidence="13">
    <location>
        <begin position="690"/>
        <end position="712"/>
    </location>
</feature>
<keyword evidence="10 13" id="KW-0472">Membrane</keyword>
<feature type="transmembrane region" description="Helical" evidence="13">
    <location>
        <begin position="817"/>
        <end position="840"/>
    </location>
</feature>
<evidence type="ECO:0000256" key="6">
    <source>
        <dbReference type="ARBA" id="ARBA00022737"/>
    </source>
</evidence>
<gene>
    <name evidence="16" type="primary">gb08764</name>
    <name evidence="16" type="ORF">PR202_gb08764</name>
</gene>
<comment type="subcellular location">
    <subcellularLocation>
        <location evidence="2">Cell membrane</location>
    </subcellularLocation>
    <subcellularLocation>
        <location evidence="1">Endomembrane system</location>
        <topology evidence="1">Multi-pass membrane protein</topology>
    </subcellularLocation>
</comment>
<name>A0AAV5ED31_ELECO</name>
<feature type="domain" description="ABC transporter" evidence="14">
    <location>
        <begin position="916"/>
        <end position="1101"/>
    </location>
</feature>
<dbReference type="GO" id="GO:0012505">
    <property type="term" value="C:endomembrane system"/>
    <property type="evidence" value="ECO:0007669"/>
    <property type="project" value="UniProtKB-SubCell"/>
</dbReference>
<feature type="transmembrane region" description="Helical" evidence="13">
    <location>
        <begin position="87"/>
        <end position="109"/>
    </location>
</feature>
<dbReference type="InterPro" id="IPR011527">
    <property type="entry name" value="ABC1_TM_dom"/>
</dbReference>
<evidence type="ECO:0000256" key="4">
    <source>
        <dbReference type="ARBA" id="ARBA00022448"/>
    </source>
</evidence>
<dbReference type="PANTHER" id="PTHR45136:SF2">
    <property type="entry name" value="ABC TRANSPORTER DOMAIN-CONTAINING PROTEIN"/>
    <property type="match status" value="1"/>
</dbReference>
<feature type="domain" description="ABC transporter" evidence="14">
    <location>
        <begin position="366"/>
        <end position="602"/>
    </location>
</feature>
<dbReference type="SMART" id="SM00382">
    <property type="entry name" value="AAA"/>
    <property type="match status" value="2"/>
</dbReference>
<feature type="transmembrane region" description="Helical" evidence="13">
    <location>
        <begin position="29"/>
        <end position="50"/>
    </location>
</feature>
<protein>
    <submittedName>
        <fullName evidence="16">Uncharacterized protein</fullName>
    </submittedName>
</protein>
<dbReference type="CDD" id="cd18578">
    <property type="entry name" value="ABC_6TM_Pgp_ABCB1_D2_like"/>
    <property type="match status" value="1"/>
</dbReference>
<dbReference type="GO" id="GO:0005886">
    <property type="term" value="C:plasma membrane"/>
    <property type="evidence" value="ECO:0007669"/>
    <property type="project" value="UniProtKB-SubCell"/>
</dbReference>
<comment type="caution">
    <text evidence="16">The sequence shown here is derived from an EMBL/GenBank/DDBJ whole genome shotgun (WGS) entry which is preliminary data.</text>
</comment>
<proteinExistence type="inferred from homology"/>
<feature type="region of interest" description="Disordered" evidence="12">
    <location>
        <begin position="1"/>
        <end position="20"/>
    </location>
</feature>
<feature type="domain" description="ABC transmembrane type-1" evidence="15">
    <location>
        <begin position="682"/>
        <end position="794"/>
    </location>
</feature>
<dbReference type="InterPro" id="IPR003439">
    <property type="entry name" value="ABC_transporter-like_ATP-bd"/>
</dbReference>
<evidence type="ECO:0000259" key="14">
    <source>
        <dbReference type="PROSITE" id="PS50893"/>
    </source>
</evidence>
<evidence type="ECO:0000256" key="3">
    <source>
        <dbReference type="ARBA" id="ARBA00007577"/>
    </source>
</evidence>
<keyword evidence="17" id="KW-1185">Reference proteome</keyword>
<keyword evidence="11" id="KW-0325">Glycoprotein</keyword>
<feature type="transmembrane region" description="Helical" evidence="13">
    <location>
        <begin position="303"/>
        <end position="323"/>
    </location>
</feature>
<dbReference type="Gene3D" id="3.40.50.300">
    <property type="entry name" value="P-loop containing nucleotide triphosphate hydrolases"/>
    <property type="match status" value="3"/>
</dbReference>
<evidence type="ECO:0000256" key="5">
    <source>
        <dbReference type="ARBA" id="ARBA00022692"/>
    </source>
</evidence>
<dbReference type="FunFam" id="1.20.1560.10:FF:000029">
    <property type="entry name" value="ABC transporter B family member 1"/>
    <property type="match status" value="1"/>
</dbReference>
<evidence type="ECO:0000256" key="12">
    <source>
        <dbReference type="SAM" id="MobiDB-lite"/>
    </source>
</evidence>
<keyword evidence="9 13" id="KW-1133">Transmembrane helix</keyword>
<evidence type="ECO:0000256" key="1">
    <source>
        <dbReference type="ARBA" id="ARBA00004127"/>
    </source>
</evidence>
<dbReference type="EMBL" id="BQKI01000075">
    <property type="protein sequence ID" value="GJN21299.1"/>
    <property type="molecule type" value="Genomic_DNA"/>
</dbReference>
<sequence>MGGGGETTTGETKDNARARRPRSSSFMSLFAHADAADVALMALGLLGAVGDGMSTPLRLLITGRIANDLGTGPDLLQHFTSRINANAMHIFVLACASWVMAFLEAYCWGRTAERQASRMRTRYLRAVLRQDVEFFDLKSSGSTSEVVTSVSNDSLVVQDALSEKVPNLVRHVSMFLGSYAVGMALLWRLTLVALPSALLLVLPGLLYGRVLTGLARRVRAQYARPSAVAEQAVSSARTVYSFAAEERTVARYAAALEESARLGVKQGLAKGVVLGANGVTYAIYACNIWYGSRLVMYHGYRGGTVFVVTALIVVGGLSLGSALSNVKYFSEATAAAERIQEMIRRVPKIDSASDAGAELANVAGEVEFKNVQFCYPSRPGNPVFVDFSLRVPAGRTVALVGTSGSGKSTVIALLERFYDPSAGVVTLDGVDIRRLRLKWLRAQMGLVSQEPVLFATTIRENILFGKEDASDEDVVAAAKTANAHDFISQLPEGYETQVGERGVQMSGGQKQRIAIARAILKSPKILLLDEATSALDSNSERVVQEALDLASMDRTTIVIAHRLSTIRNADTIAVMQSGEVKELGSHDKLIAEENSLYSSLVCLQQTGESVDASMADETDSASTTVLQSSSGNMSRKFSTASKSSFARSKGDAADDDKAKKPKHPVSSIKRLFMLNAPEWKHALVGSISAALFGGIQPVYSYSMGSMFWIYFLKDHEAIKNNTRIFAFVLVTLAVLAFILNIGQHYNFAAMGEYLTKRIREQMLTKILTFEIGWFDRDNNSSGAICSQLTNDANADHILRLFDKLQEGPRKESIRQSWFAGLVLSTSMCLMTCTWALNFWYGGKLIAERRITAKALMQTFMIVVTTGRMIGEAGSMTSDLAKGADAMASVFGVLDRETEIDPDSPDGYKPEKLKGEVEIQGVDFAYPSRPAVIVLKGFSLSIQAGKSIALVGQSGSGKSTIIGLIERFYDPLRGIVKIDGRDMQTYNLRALPRHIGLVSQEATLFAGTIGENIMYGMEMVSEAEIENAARSANAHDFISSLKEGYDTYEATSALDGPSEKAVQEALDRLMVGRTSVVVAHRLSTIQNCDVIAVLEKGHGLGIYD</sequence>
<keyword evidence="6" id="KW-0677">Repeat</keyword>
<dbReference type="PANTHER" id="PTHR45136">
    <property type="entry name" value="ABC TRANSPORTER DOMAIN-CONTAINING PROTEIN"/>
    <property type="match status" value="1"/>
</dbReference>
<dbReference type="PROSITE" id="PS50893">
    <property type="entry name" value="ABC_TRANSPORTER_2"/>
    <property type="match status" value="2"/>
</dbReference>
<dbReference type="Gene3D" id="1.20.1560.10">
    <property type="entry name" value="ABC transporter type 1, transmembrane domain"/>
    <property type="match status" value="3"/>
</dbReference>
<evidence type="ECO:0000256" key="7">
    <source>
        <dbReference type="ARBA" id="ARBA00022741"/>
    </source>
</evidence>
<dbReference type="CDD" id="cd03249">
    <property type="entry name" value="ABC_MTABC3_MDL1_MDL2"/>
    <property type="match status" value="1"/>
</dbReference>
<comment type="similarity">
    <text evidence="3">Belongs to the ABC transporter superfamily. ABCB family. Multidrug resistance exporter (TC 3.A.1.201) subfamily.</text>
</comment>
<evidence type="ECO:0000259" key="15">
    <source>
        <dbReference type="PROSITE" id="PS50929"/>
    </source>
</evidence>
<dbReference type="GO" id="GO:0140359">
    <property type="term" value="F:ABC-type transporter activity"/>
    <property type="evidence" value="ECO:0007669"/>
    <property type="project" value="InterPro"/>
</dbReference>
<dbReference type="GO" id="GO:0005524">
    <property type="term" value="F:ATP binding"/>
    <property type="evidence" value="ECO:0007669"/>
    <property type="project" value="UniProtKB-KW"/>
</dbReference>
<feature type="compositionally biased region" description="Polar residues" evidence="12">
    <location>
        <begin position="620"/>
        <end position="642"/>
    </location>
</feature>
<dbReference type="InterPro" id="IPR027417">
    <property type="entry name" value="P-loop_NTPase"/>
</dbReference>
<keyword evidence="5 13" id="KW-0812">Transmembrane</keyword>
<keyword evidence="4" id="KW-0813">Transport</keyword>
<dbReference type="Pfam" id="PF00664">
    <property type="entry name" value="ABC_membrane"/>
    <property type="match status" value="2"/>
</dbReference>
<dbReference type="InterPro" id="IPR036640">
    <property type="entry name" value="ABC1_TM_sf"/>
</dbReference>
<evidence type="ECO:0000256" key="9">
    <source>
        <dbReference type="ARBA" id="ARBA00022989"/>
    </source>
</evidence>
<feature type="transmembrane region" description="Helical" evidence="13">
    <location>
        <begin position="193"/>
        <end position="215"/>
    </location>
</feature>
<dbReference type="CDD" id="cd18577">
    <property type="entry name" value="ABC_6TM_Pgp_ABCB1_D1_like"/>
    <property type="match status" value="1"/>
</dbReference>
<dbReference type="Pfam" id="PF00005">
    <property type="entry name" value="ABC_tran"/>
    <property type="match status" value="2"/>
</dbReference>
<evidence type="ECO:0000256" key="8">
    <source>
        <dbReference type="ARBA" id="ARBA00022840"/>
    </source>
</evidence>
<evidence type="ECO:0000313" key="17">
    <source>
        <dbReference type="Proteomes" id="UP001054889"/>
    </source>
</evidence>
<dbReference type="FunFam" id="3.40.50.300:FF:000205">
    <property type="entry name" value="ABC transporter B family member 4"/>
    <property type="match status" value="1"/>
</dbReference>
<evidence type="ECO:0000313" key="16">
    <source>
        <dbReference type="EMBL" id="GJN21299.1"/>
    </source>
</evidence>
<dbReference type="SUPFAM" id="SSF52540">
    <property type="entry name" value="P-loop containing nucleoside triphosphate hydrolases"/>
    <property type="match status" value="2"/>
</dbReference>
<keyword evidence="7" id="KW-0547">Nucleotide-binding</keyword>
<dbReference type="InterPro" id="IPR017871">
    <property type="entry name" value="ABC_transporter-like_CS"/>
</dbReference>
<evidence type="ECO:0000256" key="10">
    <source>
        <dbReference type="ARBA" id="ARBA00023136"/>
    </source>
</evidence>
<dbReference type="PROSITE" id="PS50929">
    <property type="entry name" value="ABC_TM1F"/>
    <property type="match status" value="3"/>
</dbReference>
<feature type="domain" description="ABC transmembrane type-1" evidence="15">
    <location>
        <begin position="42"/>
        <end position="331"/>
    </location>
</feature>
<dbReference type="InterPro" id="IPR003593">
    <property type="entry name" value="AAA+_ATPase"/>
</dbReference>
<dbReference type="GO" id="GO:0016887">
    <property type="term" value="F:ATP hydrolysis activity"/>
    <property type="evidence" value="ECO:0007669"/>
    <property type="project" value="InterPro"/>
</dbReference>
<reference evidence="16" key="1">
    <citation type="journal article" date="2018" name="DNA Res.">
        <title>Multiple hybrid de novo genome assembly of finger millet, an orphan allotetraploid crop.</title>
        <authorList>
            <person name="Hatakeyama M."/>
            <person name="Aluri S."/>
            <person name="Balachadran M.T."/>
            <person name="Sivarajan S.R."/>
            <person name="Patrignani A."/>
            <person name="Gruter S."/>
            <person name="Poveda L."/>
            <person name="Shimizu-Inatsugi R."/>
            <person name="Baeten J."/>
            <person name="Francoijs K.J."/>
            <person name="Nataraja K.N."/>
            <person name="Reddy Y.A.N."/>
            <person name="Phadnis S."/>
            <person name="Ravikumar R.L."/>
            <person name="Schlapbach R."/>
            <person name="Sreeman S.M."/>
            <person name="Shimizu K.K."/>
        </authorList>
    </citation>
    <scope>NUCLEOTIDE SEQUENCE</scope>
</reference>
<evidence type="ECO:0000256" key="2">
    <source>
        <dbReference type="ARBA" id="ARBA00004236"/>
    </source>
</evidence>
<feature type="domain" description="ABC transmembrane type-1" evidence="15">
    <location>
        <begin position="795"/>
        <end position="881"/>
    </location>
</feature>
<evidence type="ECO:0000256" key="11">
    <source>
        <dbReference type="ARBA" id="ARBA00023180"/>
    </source>
</evidence>
<dbReference type="PROSITE" id="PS00211">
    <property type="entry name" value="ABC_TRANSPORTER_1"/>
    <property type="match status" value="1"/>
</dbReference>
<accession>A0AAV5ED31</accession>
<dbReference type="Proteomes" id="UP001054889">
    <property type="component" value="Unassembled WGS sequence"/>
</dbReference>
<feature type="region of interest" description="Disordered" evidence="12">
    <location>
        <begin position="613"/>
        <end position="642"/>
    </location>
</feature>